<dbReference type="InterPro" id="IPR029063">
    <property type="entry name" value="SAM-dependent_MTases_sf"/>
</dbReference>
<dbReference type="GO" id="GO:0032259">
    <property type="term" value="P:methylation"/>
    <property type="evidence" value="ECO:0007669"/>
    <property type="project" value="UniProtKB-KW"/>
</dbReference>
<feature type="domain" description="Methyltransferase" evidence="4">
    <location>
        <begin position="147"/>
        <end position="211"/>
    </location>
</feature>
<feature type="compositionally biased region" description="Basic residues" evidence="3">
    <location>
        <begin position="75"/>
        <end position="87"/>
    </location>
</feature>
<dbReference type="Gene3D" id="3.40.50.150">
    <property type="entry name" value="Vaccinia Virus protein VP39"/>
    <property type="match status" value="1"/>
</dbReference>
<evidence type="ECO:0000259" key="4">
    <source>
        <dbReference type="Pfam" id="PF13649"/>
    </source>
</evidence>
<dbReference type="CDD" id="cd02440">
    <property type="entry name" value="AdoMet_MTases"/>
    <property type="match status" value="1"/>
</dbReference>
<accession>A0A6A5SJ87</accession>
<feature type="region of interest" description="Disordered" evidence="3">
    <location>
        <begin position="75"/>
        <end position="102"/>
    </location>
</feature>
<feature type="compositionally biased region" description="Acidic residues" evidence="3">
    <location>
        <begin position="223"/>
        <end position="233"/>
    </location>
</feature>
<evidence type="ECO:0000256" key="3">
    <source>
        <dbReference type="SAM" id="MobiDB-lite"/>
    </source>
</evidence>
<dbReference type="Pfam" id="PF13649">
    <property type="entry name" value="Methyltransf_25"/>
    <property type="match status" value="1"/>
</dbReference>
<dbReference type="SUPFAM" id="SSF53335">
    <property type="entry name" value="S-adenosyl-L-methionine-dependent methyltransferases"/>
    <property type="match status" value="1"/>
</dbReference>
<dbReference type="Gene3D" id="1.10.150.290">
    <property type="entry name" value="S-adenosyl-L-methionine-dependent methyltransferases"/>
    <property type="match status" value="1"/>
</dbReference>
<evidence type="ECO:0000313" key="5">
    <source>
        <dbReference type="EMBL" id="KAF1937427.1"/>
    </source>
</evidence>
<gene>
    <name evidence="5" type="ORF">EJ02DRAFT_458741</name>
</gene>
<name>A0A6A5SJ87_9PLEO</name>
<dbReference type="InterPro" id="IPR023149">
    <property type="entry name" value="Trans_acon_MeTrfase_C"/>
</dbReference>
<dbReference type="PANTHER" id="PTHR43861:SF1">
    <property type="entry name" value="TRANS-ACONITATE 2-METHYLTRANSFERASE"/>
    <property type="match status" value="1"/>
</dbReference>
<dbReference type="GO" id="GO:0030798">
    <property type="term" value="F:trans-aconitate 2-methyltransferase activity"/>
    <property type="evidence" value="ECO:0007669"/>
    <property type="project" value="InterPro"/>
</dbReference>
<protein>
    <recommendedName>
        <fullName evidence="4">Methyltransferase domain-containing protein</fullName>
    </recommendedName>
</protein>
<keyword evidence="2" id="KW-0808">Transferase</keyword>
<sequence length="413" mass="46063">MQRAPLRIVQSLRVPSHQPGHIIPTVSMQTPIHVRKLAITTRRPLAATTLYPQQHLTRPLSRLLSAAKPQPQYTHKQHQVHHHHRSIHTSLNMKSSSSSSATTAKIDWSPARYLKFSSERTRAVRDLVSQIQPLLSNSSKQPNQPRIYDLGCGPGNSTRILATTFPGAIITGVDTSASMLAQARVEFADQEAHHHRQGGVDFIQADISTFTIPLPIPPKNPDPDQEPEQDEDQPPTTLIFSNAAFHWLRTPTRLPTATRLFTSLPKKSVLALQVPDNYTQPTHTLMRTTALLPSRAWSASFVTARIGDVTCAQRPDLDPIEPVAQWYEALAPHATSVDMWRTSYQHVLADVGAIVEWVKGTGLQPYLARIEGEEAKAAFLDEYQTRLQGAYPQMSDGKVLLTYPRLFVVAVRK</sequence>
<dbReference type="PANTHER" id="PTHR43861">
    <property type="entry name" value="TRANS-ACONITATE 2-METHYLTRANSFERASE-RELATED"/>
    <property type="match status" value="1"/>
</dbReference>
<keyword evidence="1" id="KW-0489">Methyltransferase</keyword>
<dbReference type="AlphaFoldDB" id="A0A6A5SJ87"/>
<dbReference type="OrthoDB" id="66144at2759"/>
<dbReference type="InterPro" id="IPR041698">
    <property type="entry name" value="Methyltransf_25"/>
</dbReference>
<evidence type="ECO:0000256" key="2">
    <source>
        <dbReference type="ARBA" id="ARBA00022679"/>
    </source>
</evidence>
<proteinExistence type="predicted"/>
<keyword evidence="6" id="KW-1185">Reference proteome</keyword>
<organism evidence="5 6">
    <name type="scientific">Clathrospora elynae</name>
    <dbReference type="NCBI Taxonomy" id="706981"/>
    <lineage>
        <taxon>Eukaryota</taxon>
        <taxon>Fungi</taxon>
        <taxon>Dikarya</taxon>
        <taxon>Ascomycota</taxon>
        <taxon>Pezizomycotina</taxon>
        <taxon>Dothideomycetes</taxon>
        <taxon>Pleosporomycetidae</taxon>
        <taxon>Pleosporales</taxon>
        <taxon>Diademaceae</taxon>
        <taxon>Clathrospora</taxon>
    </lineage>
</organism>
<dbReference type="Proteomes" id="UP000800038">
    <property type="component" value="Unassembled WGS sequence"/>
</dbReference>
<evidence type="ECO:0000313" key="6">
    <source>
        <dbReference type="Proteomes" id="UP000800038"/>
    </source>
</evidence>
<feature type="region of interest" description="Disordered" evidence="3">
    <location>
        <begin position="213"/>
        <end position="236"/>
    </location>
</feature>
<dbReference type="EMBL" id="ML976139">
    <property type="protein sequence ID" value="KAF1937427.1"/>
    <property type="molecule type" value="Genomic_DNA"/>
</dbReference>
<reference evidence="5" key="1">
    <citation type="journal article" date="2020" name="Stud. Mycol.">
        <title>101 Dothideomycetes genomes: a test case for predicting lifestyles and emergence of pathogens.</title>
        <authorList>
            <person name="Haridas S."/>
            <person name="Albert R."/>
            <person name="Binder M."/>
            <person name="Bloem J."/>
            <person name="Labutti K."/>
            <person name="Salamov A."/>
            <person name="Andreopoulos B."/>
            <person name="Baker S."/>
            <person name="Barry K."/>
            <person name="Bills G."/>
            <person name="Bluhm B."/>
            <person name="Cannon C."/>
            <person name="Castanera R."/>
            <person name="Culley D."/>
            <person name="Daum C."/>
            <person name="Ezra D."/>
            <person name="Gonzalez J."/>
            <person name="Henrissat B."/>
            <person name="Kuo A."/>
            <person name="Liang C."/>
            <person name="Lipzen A."/>
            <person name="Lutzoni F."/>
            <person name="Magnuson J."/>
            <person name="Mondo S."/>
            <person name="Nolan M."/>
            <person name="Ohm R."/>
            <person name="Pangilinan J."/>
            <person name="Park H.-J."/>
            <person name="Ramirez L."/>
            <person name="Alfaro M."/>
            <person name="Sun H."/>
            <person name="Tritt A."/>
            <person name="Yoshinaga Y."/>
            <person name="Zwiers L.-H."/>
            <person name="Turgeon B."/>
            <person name="Goodwin S."/>
            <person name="Spatafora J."/>
            <person name="Crous P."/>
            <person name="Grigoriev I."/>
        </authorList>
    </citation>
    <scope>NUCLEOTIDE SEQUENCE</scope>
    <source>
        <strain evidence="5">CBS 161.51</strain>
    </source>
</reference>
<evidence type="ECO:0000256" key="1">
    <source>
        <dbReference type="ARBA" id="ARBA00022603"/>
    </source>
</evidence>